<reference evidence="2" key="1">
    <citation type="journal article" date="2019" name="Int. J. Syst. Evol. Microbiol.">
        <title>The Global Catalogue of Microorganisms (GCM) 10K type strain sequencing project: providing services to taxonomists for standard genome sequencing and annotation.</title>
        <authorList>
            <consortium name="The Broad Institute Genomics Platform"/>
            <consortium name="The Broad Institute Genome Sequencing Center for Infectious Disease"/>
            <person name="Wu L."/>
            <person name="Ma J."/>
        </authorList>
    </citation>
    <scope>NUCLEOTIDE SEQUENCE [LARGE SCALE GENOMIC DNA]</scope>
    <source>
        <strain evidence="2">JCM 17342</strain>
    </source>
</reference>
<evidence type="ECO:0000313" key="2">
    <source>
        <dbReference type="Proteomes" id="UP001501747"/>
    </source>
</evidence>
<name>A0ABP7QYR7_9PSEU</name>
<protein>
    <submittedName>
        <fullName evidence="1">Uncharacterized protein</fullName>
    </submittedName>
</protein>
<sequence>MMSWLMRLKLIVEHPSETLAEKPVLLARKASKLEQRRLEFVVMKPFPMAFARIQGEFSGTSWEAVAQRFDELRRENEDFAEHQYVRDIVTSVLDSGVADRLGVTTSMHDLVVVSLEVTGGFYETIKVHAPGPLTRVEPGCFVLTFSGRKKRRHGREVIEQHSITDAVPAFWRLVEDKFGITPVRSR</sequence>
<keyword evidence="2" id="KW-1185">Reference proteome</keyword>
<dbReference type="EMBL" id="BAABAL010000004">
    <property type="protein sequence ID" value="GAA3990034.1"/>
    <property type="molecule type" value="Genomic_DNA"/>
</dbReference>
<evidence type="ECO:0000313" key="1">
    <source>
        <dbReference type="EMBL" id="GAA3990034.1"/>
    </source>
</evidence>
<proteinExistence type="predicted"/>
<comment type="caution">
    <text evidence="1">The sequence shown here is derived from an EMBL/GenBank/DDBJ whole genome shotgun (WGS) entry which is preliminary data.</text>
</comment>
<dbReference type="Proteomes" id="UP001501747">
    <property type="component" value="Unassembled WGS sequence"/>
</dbReference>
<gene>
    <name evidence="1" type="ORF">GCM10022247_05820</name>
</gene>
<accession>A0ABP7QYR7</accession>
<organism evidence="1 2">
    <name type="scientific">Allokutzneria multivorans</name>
    <dbReference type="NCBI Taxonomy" id="1142134"/>
    <lineage>
        <taxon>Bacteria</taxon>
        <taxon>Bacillati</taxon>
        <taxon>Actinomycetota</taxon>
        <taxon>Actinomycetes</taxon>
        <taxon>Pseudonocardiales</taxon>
        <taxon>Pseudonocardiaceae</taxon>
        <taxon>Allokutzneria</taxon>
    </lineage>
</organism>